<gene>
    <name evidence="1" type="ORF">CLCHR_31100</name>
</gene>
<protein>
    <submittedName>
        <fullName evidence="1">Uncharacterized protein</fullName>
    </submittedName>
</protein>
<keyword evidence="2" id="KW-1185">Reference proteome</keyword>
<organism evidence="1 2">
    <name type="scientific">Clostridium chromiireducens</name>
    <dbReference type="NCBI Taxonomy" id="225345"/>
    <lineage>
        <taxon>Bacteria</taxon>
        <taxon>Bacillati</taxon>
        <taxon>Bacillota</taxon>
        <taxon>Clostridia</taxon>
        <taxon>Eubacteriales</taxon>
        <taxon>Clostridiaceae</taxon>
        <taxon>Clostridium</taxon>
    </lineage>
</organism>
<accession>A0A1V4IL24</accession>
<dbReference type="RefSeq" id="WP_079440723.1">
    <property type="nucleotide sequence ID" value="NZ_MZGT01000042.1"/>
</dbReference>
<dbReference type="OrthoDB" id="1934219at2"/>
<comment type="caution">
    <text evidence="1">The sequence shown here is derived from an EMBL/GenBank/DDBJ whole genome shotgun (WGS) entry which is preliminary data.</text>
</comment>
<dbReference type="STRING" id="225345.CLCHR_31100"/>
<evidence type="ECO:0000313" key="2">
    <source>
        <dbReference type="Proteomes" id="UP000191056"/>
    </source>
</evidence>
<evidence type="ECO:0000313" key="1">
    <source>
        <dbReference type="EMBL" id="OPJ60177.1"/>
    </source>
</evidence>
<proteinExistence type="predicted"/>
<name>A0A1V4IL24_9CLOT</name>
<dbReference type="Proteomes" id="UP000191056">
    <property type="component" value="Unassembled WGS sequence"/>
</dbReference>
<dbReference type="AlphaFoldDB" id="A0A1V4IL24"/>
<reference evidence="1 2" key="1">
    <citation type="submission" date="2017-03" db="EMBL/GenBank/DDBJ databases">
        <title>Genome sequence of Clostridium chromiireducens DSM 23318.</title>
        <authorList>
            <person name="Poehlein A."/>
            <person name="Daniel R."/>
        </authorList>
    </citation>
    <scope>NUCLEOTIDE SEQUENCE [LARGE SCALE GENOMIC DNA]</scope>
    <source>
        <strain evidence="1 2">DSM 23318</strain>
    </source>
</reference>
<dbReference type="EMBL" id="MZGT01000042">
    <property type="protein sequence ID" value="OPJ60177.1"/>
    <property type="molecule type" value="Genomic_DNA"/>
</dbReference>
<sequence>MKRFAVIFLIFLCLTFNVIKLIPAFAVGNVFTEGIYKLSDFSISKTGIYTIQNVSETEGMYLYILDENQVVVESIRLVPSIQKLDIVPIKPNYIILIIGKGEVYINPKST</sequence>